<accession>A0A5C3L566</accession>
<keyword evidence="2" id="KW-1185">Reference proteome</keyword>
<reference evidence="1 2" key="1">
    <citation type="journal article" date="2019" name="Nat. Ecol. Evol.">
        <title>Megaphylogeny resolves global patterns of mushroom evolution.</title>
        <authorList>
            <person name="Varga T."/>
            <person name="Krizsan K."/>
            <person name="Foldi C."/>
            <person name="Dima B."/>
            <person name="Sanchez-Garcia M."/>
            <person name="Sanchez-Ramirez S."/>
            <person name="Szollosi G.J."/>
            <person name="Szarkandi J.G."/>
            <person name="Papp V."/>
            <person name="Albert L."/>
            <person name="Andreopoulos W."/>
            <person name="Angelini C."/>
            <person name="Antonin V."/>
            <person name="Barry K.W."/>
            <person name="Bougher N.L."/>
            <person name="Buchanan P."/>
            <person name="Buyck B."/>
            <person name="Bense V."/>
            <person name="Catcheside P."/>
            <person name="Chovatia M."/>
            <person name="Cooper J."/>
            <person name="Damon W."/>
            <person name="Desjardin D."/>
            <person name="Finy P."/>
            <person name="Geml J."/>
            <person name="Haridas S."/>
            <person name="Hughes K."/>
            <person name="Justo A."/>
            <person name="Karasinski D."/>
            <person name="Kautmanova I."/>
            <person name="Kiss B."/>
            <person name="Kocsube S."/>
            <person name="Kotiranta H."/>
            <person name="LaButti K.M."/>
            <person name="Lechner B.E."/>
            <person name="Liimatainen K."/>
            <person name="Lipzen A."/>
            <person name="Lukacs Z."/>
            <person name="Mihaltcheva S."/>
            <person name="Morgado L.N."/>
            <person name="Niskanen T."/>
            <person name="Noordeloos M.E."/>
            <person name="Ohm R.A."/>
            <person name="Ortiz-Santana B."/>
            <person name="Ovrebo C."/>
            <person name="Racz N."/>
            <person name="Riley R."/>
            <person name="Savchenko A."/>
            <person name="Shiryaev A."/>
            <person name="Soop K."/>
            <person name="Spirin V."/>
            <person name="Szebenyi C."/>
            <person name="Tomsovsky M."/>
            <person name="Tulloss R.E."/>
            <person name="Uehling J."/>
            <person name="Grigoriev I.V."/>
            <person name="Vagvolgyi C."/>
            <person name="Papp T."/>
            <person name="Martin F.M."/>
            <person name="Miettinen O."/>
            <person name="Hibbett D.S."/>
            <person name="Nagy L.G."/>
        </authorList>
    </citation>
    <scope>NUCLEOTIDE SEQUENCE [LARGE SCALE GENOMIC DNA]</scope>
    <source>
        <strain evidence="1 2">CBS 121175</strain>
    </source>
</reference>
<sequence length="131" mass="14729">MEMTLSVENPIIRSDATKQIRHIILNRSIVTSPGPFDVEGHILARLFKCPALSGARTISTSYYVRDNAISALSLVSNSQLIPDLLCLAILRTIFGAPCDEDSCLRPLWCLYGDFLQQCRRRLAHRDEDLIL</sequence>
<dbReference type="EMBL" id="ML210166">
    <property type="protein sequence ID" value="TFK27276.1"/>
    <property type="molecule type" value="Genomic_DNA"/>
</dbReference>
<dbReference type="AlphaFoldDB" id="A0A5C3L566"/>
<proteinExistence type="predicted"/>
<evidence type="ECO:0000313" key="2">
    <source>
        <dbReference type="Proteomes" id="UP000307440"/>
    </source>
</evidence>
<protein>
    <submittedName>
        <fullName evidence="1">Uncharacterized protein</fullName>
    </submittedName>
</protein>
<gene>
    <name evidence="1" type="ORF">FA15DRAFT_219857</name>
</gene>
<dbReference type="Proteomes" id="UP000307440">
    <property type="component" value="Unassembled WGS sequence"/>
</dbReference>
<evidence type="ECO:0000313" key="1">
    <source>
        <dbReference type="EMBL" id="TFK27276.1"/>
    </source>
</evidence>
<name>A0A5C3L566_COPMA</name>
<organism evidence="1 2">
    <name type="scientific">Coprinopsis marcescibilis</name>
    <name type="common">Agaric fungus</name>
    <name type="synonym">Psathyrella marcescibilis</name>
    <dbReference type="NCBI Taxonomy" id="230819"/>
    <lineage>
        <taxon>Eukaryota</taxon>
        <taxon>Fungi</taxon>
        <taxon>Dikarya</taxon>
        <taxon>Basidiomycota</taxon>
        <taxon>Agaricomycotina</taxon>
        <taxon>Agaricomycetes</taxon>
        <taxon>Agaricomycetidae</taxon>
        <taxon>Agaricales</taxon>
        <taxon>Agaricineae</taxon>
        <taxon>Psathyrellaceae</taxon>
        <taxon>Coprinopsis</taxon>
    </lineage>
</organism>